<keyword evidence="1" id="KW-0479">Metal-binding</keyword>
<dbReference type="GO" id="GO:0046872">
    <property type="term" value="F:metal ion binding"/>
    <property type="evidence" value="ECO:0007669"/>
    <property type="project" value="UniProtKB-KW"/>
</dbReference>
<dbReference type="PROSITE" id="PS50846">
    <property type="entry name" value="HMA_2"/>
    <property type="match status" value="1"/>
</dbReference>
<dbReference type="PROSITE" id="PS01047">
    <property type="entry name" value="HMA_1"/>
    <property type="match status" value="1"/>
</dbReference>
<dbReference type="KEGG" id="wna:KA717_35335"/>
<reference evidence="3" key="1">
    <citation type="submission" date="2021-04" db="EMBL/GenBank/DDBJ databases">
        <title>Genome sequence of Woronichinia naegeliana from Washington state freshwater lake bloom.</title>
        <authorList>
            <person name="Dreher T.W."/>
        </authorList>
    </citation>
    <scope>NUCLEOTIDE SEQUENCE</scope>
    <source>
        <strain evidence="3">WA131</strain>
    </source>
</reference>
<dbReference type="InterPro" id="IPR017969">
    <property type="entry name" value="Heavy-metal-associated_CS"/>
</dbReference>
<dbReference type="SUPFAM" id="SSF55008">
    <property type="entry name" value="HMA, heavy metal-associated domain"/>
    <property type="match status" value="1"/>
</dbReference>
<gene>
    <name evidence="3" type="ORF">KA717_35335</name>
</gene>
<sequence length="61" mass="6252">MTVSSIACEGCAEGVTKAIHNQDPNALVKVDVATKLVTVDTTAAETDIRNAIADAGHEVAD</sequence>
<dbReference type="Pfam" id="PF00403">
    <property type="entry name" value="HMA"/>
    <property type="match status" value="1"/>
</dbReference>
<dbReference type="EMBL" id="CP073041">
    <property type="protein sequence ID" value="UXE60715.1"/>
    <property type="molecule type" value="Genomic_DNA"/>
</dbReference>
<proteinExistence type="predicted"/>
<dbReference type="Proteomes" id="UP001065613">
    <property type="component" value="Chromosome"/>
</dbReference>
<feature type="domain" description="HMA" evidence="2">
    <location>
        <begin position="1"/>
        <end position="60"/>
    </location>
</feature>
<evidence type="ECO:0000256" key="1">
    <source>
        <dbReference type="ARBA" id="ARBA00022723"/>
    </source>
</evidence>
<organism evidence="3">
    <name type="scientific">Woronichinia naegeliana WA131</name>
    <dbReference type="NCBI Taxonomy" id="2824559"/>
    <lineage>
        <taxon>Bacteria</taxon>
        <taxon>Bacillati</taxon>
        <taxon>Cyanobacteriota</taxon>
        <taxon>Cyanophyceae</taxon>
        <taxon>Synechococcales</taxon>
        <taxon>Coelosphaeriaceae</taxon>
        <taxon>Woronichinia</taxon>
    </lineage>
</organism>
<evidence type="ECO:0000259" key="2">
    <source>
        <dbReference type="PROSITE" id="PS50846"/>
    </source>
</evidence>
<dbReference type="Gene3D" id="3.30.70.100">
    <property type="match status" value="1"/>
</dbReference>
<dbReference type="CDD" id="cd00371">
    <property type="entry name" value="HMA"/>
    <property type="match status" value="1"/>
</dbReference>
<dbReference type="AlphaFoldDB" id="A0A977PWN2"/>
<protein>
    <submittedName>
        <fullName evidence="3">Heavy-metal-associated domain-containing protein</fullName>
    </submittedName>
</protein>
<dbReference type="InterPro" id="IPR006121">
    <property type="entry name" value="HMA_dom"/>
</dbReference>
<accession>A0A977PWN2</accession>
<name>A0A977PWN2_9CYAN</name>
<dbReference type="InterPro" id="IPR036163">
    <property type="entry name" value="HMA_dom_sf"/>
</dbReference>
<evidence type="ECO:0000313" key="3">
    <source>
        <dbReference type="EMBL" id="UXE60715.1"/>
    </source>
</evidence>